<dbReference type="EMBL" id="CP138348">
    <property type="protein sequence ID" value="WPF87708.1"/>
    <property type="molecule type" value="Genomic_DNA"/>
</dbReference>
<keyword evidence="7" id="KW-0812">Transmembrane</keyword>
<feature type="domain" description="HAMP" evidence="9">
    <location>
        <begin position="523"/>
        <end position="575"/>
    </location>
</feature>
<comment type="similarity">
    <text evidence="2">Belongs to the methyl-accepting chemotaxis (MCP) protein family.</text>
</comment>
<protein>
    <submittedName>
        <fullName evidence="10">Methyl-accepting chemotaxis protein</fullName>
    </submittedName>
</protein>
<evidence type="ECO:0000256" key="5">
    <source>
        <dbReference type="SAM" id="Coils"/>
    </source>
</evidence>
<dbReference type="GO" id="GO:0016020">
    <property type="term" value="C:membrane"/>
    <property type="evidence" value="ECO:0007669"/>
    <property type="project" value="InterPro"/>
</dbReference>
<dbReference type="Pfam" id="PF00015">
    <property type="entry name" value="MCPsignal"/>
    <property type="match status" value="1"/>
</dbReference>
<evidence type="ECO:0000256" key="7">
    <source>
        <dbReference type="SAM" id="Phobius"/>
    </source>
</evidence>
<dbReference type="PANTHER" id="PTHR32089:SF114">
    <property type="entry name" value="METHYL-ACCEPTING CHEMOTAXIS PROTEIN MCPB"/>
    <property type="match status" value="1"/>
</dbReference>
<feature type="compositionally biased region" description="Polar residues" evidence="6">
    <location>
        <begin position="146"/>
        <end position="162"/>
    </location>
</feature>
<dbReference type="SUPFAM" id="SSF58104">
    <property type="entry name" value="Methyl-accepting chemotaxis protein (MCP) signaling domain"/>
    <property type="match status" value="1"/>
</dbReference>
<dbReference type="GO" id="GO:0007165">
    <property type="term" value="P:signal transduction"/>
    <property type="evidence" value="ECO:0007669"/>
    <property type="project" value="UniProtKB-KW"/>
</dbReference>
<name>A0AAF0Z971_9CHRO</name>
<feature type="transmembrane region" description="Helical" evidence="7">
    <location>
        <begin position="500"/>
        <end position="521"/>
    </location>
</feature>
<dbReference type="SMART" id="SM00283">
    <property type="entry name" value="MA"/>
    <property type="match status" value="1"/>
</dbReference>
<dbReference type="RefSeq" id="WP_320001171.1">
    <property type="nucleotide sequence ID" value="NZ_CP138348.1"/>
</dbReference>
<feature type="coiled-coil region" evidence="5">
    <location>
        <begin position="574"/>
        <end position="601"/>
    </location>
</feature>
<dbReference type="Gene3D" id="1.10.287.950">
    <property type="entry name" value="Methyl-accepting chemotaxis protein"/>
    <property type="match status" value="1"/>
</dbReference>
<dbReference type="SUPFAM" id="SSF48452">
    <property type="entry name" value="TPR-like"/>
    <property type="match status" value="1"/>
</dbReference>
<accession>A0AAF0Z971</accession>
<feature type="repeat" description="TPR" evidence="4">
    <location>
        <begin position="41"/>
        <end position="74"/>
    </location>
</feature>
<feature type="domain" description="HAMP" evidence="9">
    <location>
        <begin position="589"/>
        <end position="640"/>
    </location>
</feature>
<dbReference type="Pfam" id="PF00672">
    <property type="entry name" value="HAMP"/>
    <property type="match status" value="1"/>
</dbReference>
<evidence type="ECO:0000259" key="9">
    <source>
        <dbReference type="PROSITE" id="PS50885"/>
    </source>
</evidence>
<keyword evidence="7" id="KW-0472">Membrane</keyword>
<keyword evidence="1 3" id="KW-0807">Transducer</keyword>
<evidence type="ECO:0000256" key="3">
    <source>
        <dbReference type="PROSITE-ProRule" id="PRU00284"/>
    </source>
</evidence>
<feature type="region of interest" description="Disordered" evidence="6">
    <location>
        <begin position="468"/>
        <end position="487"/>
    </location>
</feature>
<gene>
    <name evidence="10" type="ORF">SAY89_12980</name>
</gene>
<dbReference type="InterPro" id="IPR019734">
    <property type="entry name" value="TPR_rpt"/>
</dbReference>
<dbReference type="CDD" id="cd11386">
    <property type="entry name" value="MCP_signal"/>
    <property type="match status" value="1"/>
</dbReference>
<keyword evidence="5" id="KW-0175">Coiled coil</keyword>
<dbReference type="InterPro" id="IPR011990">
    <property type="entry name" value="TPR-like_helical_dom_sf"/>
</dbReference>
<feature type="compositionally biased region" description="Acidic residues" evidence="6">
    <location>
        <begin position="199"/>
        <end position="208"/>
    </location>
</feature>
<dbReference type="Gene3D" id="6.10.340.10">
    <property type="match status" value="1"/>
</dbReference>
<reference evidence="10" key="1">
    <citation type="submission" date="2023-11" db="EMBL/GenBank/DDBJ databases">
        <title>Genome sequence of Cyanobacterium aponinum BCRC AL20115.</title>
        <authorList>
            <person name="Chang H.-Y."/>
            <person name="Lin K.-M."/>
            <person name="Hsueh H.-T."/>
            <person name="Chu H.-A."/>
            <person name="Kuo C.-H."/>
        </authorList>
    </citation>
    <scope>NUCLEOTIDE SEQUENCE</scope>
    <source>
        <strain evidence="10">AL20115</strain>
    </source>
</reference>
<proteinExistence type="inferred from homology"/>
<feature type="compositionally biased region" description="Acidic residues" evidence="6">
    <location>
        <begin position="182"/>
        <end position="191"/>
    </location>
</feature>
<feature type="compositionally biased region" description="Low complexity" evidence="6">
    <location>
        <begin position="468"/>
        <end position="483"/>
    </location>
</feature>
<dbReference type="PROSITE" id="PS50005">
    <property type="entry name" value="TPR"/>
    <property type="match status" value="1"/>
</dbReference>
<evidence type="ECO:0000313" key="10">
    <source>
        <dbReference type="EMBL" id="WPF87708.1"/>
    </source>
</evidence>
<evidence type="ECO:0000256" key="6">
    <source>
        <dbReference type="SAM" id="MobiDB-lite"/>
    </source>
</evidence>
<keyword evidence="4" id="KW-0802">TPR repeat</keyword>
<dbReference type="PROSITE" id="PS50885">
    <property type="entry name" value="HAMP"/>
    <property type="match status" value="2"/>
</dbReference>
<sequence length="919" mass="101583">MVSETDYQERFKQARTAYLEGDLAEASFITDGIMDDYPDDPSAFLLKGHIHLRQQEYDLAQVNYQKVLDLTDHQDLVTLAKQGLAEIEEDSEDQSLYPPEVEEPDFDDEVEEIGDDDDDNWTSSIQFDSIDWDIDDLEEEEIEDPTLQQNSPFDQSFSKNSNNPPPTLSKSEKRTEQKKSGDDDEQDEDDTAANFIDPSLDENNFDDDINLDSASNDLLSFDFDNADIDYEQFESDSNDEDLNQDEMQDTGTPTFVVSSEDEPELSDLEQMLTGETGFLNDLDDDLGDYSSQLEPLTAGKTSTNTGLNLEDDNMPLVPEGEEDLFFAPDELDDIPDIDADELPVSSIFTKDNKPEQIFPNVIETDENVFDSDFDNEITGSFSFDTDKINLDLEEDISVSSSLGDISGISSSIAINPEVEVPQGKLAKYYNFSLFTKQLVHGGVTGVVTFVIVLMVSLFQGGGKNIENTSVTTAESGGETTEQTQETRETQEIPLPFSRTLLLSLIAGISGGASTIAMGYLMTNHIKRYTNDLQNHFESIYQGDYEIKATVYSQDEFGTLAAGFNQMTKMIYTTTTEARKRAEETERAREDLQRQVIRLLDDVEGASRGDLTVQAEVTADVLGAVADAFNVTITNLRKIVKQVQQAAVQVNKASTDSEVFARNQSSDALRMAEELAVTLNSVQMMTDSIQRVAENAREAEEVARSSSVTALKGGDAVERTVAGILQIRETVSETTRKVKRLAEASQQISTIVAVISQISSRTNLLALNASIQAARAGEAGRGFAIVADEVRQLADRSAKSLQEIEQIVLQIQTETGSVMTAMEEGIQQVRDVTERSEQAKRALEDIIQVSNRIDALVRSITADTDEQRENSRGVAKVMQAVELTAQATSQESQRVAGSLQNLVGIAKDLISSVERFRVDD</sequence>
<dbReference type="SMART" id="SM00304">
    <property type="entry name" value="HAMP"/>
    <property type="match status" value="2"/>
</dbReference>
<dbReference type="AlphaFoldDB" id="A0AAF0Z971"/>
<feature type="compositionally biased region" description="Basic and acidic residues" evidence="6">
    <location>
        <begin position="170"/>
        <end position="181"/>
    </location>
</feature>
<dbReference type="PANTHER" id="PTHR32089">
    <property type="entry name" value="METHYL-ACCEPTING CHEMOTAXIS PROTEIN MCPB"/>
    <property type="match status" value="1"/>
</dbReference>
<dbReference type="InterPro" id="IPR004089">
    <property type="entry name" value="MCPsignal_dom"/>
</dbReference>
<feature type="transmembrane region" description="Helical" evidence="7">
    <location>
        <begin position="438"/>
        <end position="458"/>
    </location>
</feature>
<evidence type="ECO:0000259" key="8">
    <source>
        <dbReference type="PROSITE" id="PS50111"/>
    </source>
</evidence>
<dbReference type="PROSITE" id="PS50111">
    <property type="entry name" value="CHEMOTAXIS_TRANSDUC_2"/>
    <property type="match status" value="1"/>
</dbReference>
<feature type="domain" description="Methyl-accepting transducer" evidence="8">
    <location>
        <begin position="645"/>
        <end position="881"/>
    </location>
</feature>
<dbReference type="Gene3D" id="1.25.40.10">
    <property type="entry name" value="Tetratricopeptide repeat domain"/>
    <property type="match status" value="1"/>
</dbReference>
<evidence type="ECO:0000256" key="4">
    <source>
        <dbReference type="PROSITE-ProRule" id="PRU00339"/>
    </source>
</evidence>
<evidence type="ECO:0000256" key="2">
    <source>
        <dbReference type="ARBA" id="ARBA00029447"/>
    </source>
</evidence>
<dbReference type="InterPro" id="IPR003660">
    <property type="entry name" value="HAMP_dom"/>
</dbReference>
<organism evidence="10">
    <name type="scientific">Cyanobacterium aponinum AL20115</name>
    <dbReference type="NCBI Taxonomy" id="3090662"/>
    <lineage>
        <taxon>Bacteria</taxon>
        <taxon>Bacillati</taxon>
        <taxon>Cyanobacteriota</taxon>
        <taxon>Cyanophyceae</taxon>
        <taxon>Oscillatoriophycideae</taxon>
        <taxon>Chroococcales</taxon>
        <taxon>Geminocystaceae</taxon>
        <taxon>Cyanobacterium</taxon>
    </lineage>
</organism>
<evidence type="ECO:0000256" key="1">
    <source>
        <dbReference type="ARBA" id="ARBA00023224"/>
    </source>
</evidence>
<dbReference type="CDD" id="cd06225">
    <property type="entry name" value="HAMP"/>
    <property type="match status" value="1"/>
</dbReference>
<feature type="region of interest" description="Disordered" evidence="6">
    <location>
        <begin position="144"/>
        <end position="208"/>
    </location>
</feature>
<keyword evidence="7" id="KW-1133">Transmembrane helix</keyword>